<dbReference type="GO" id="GO:0008320">
    <property type="term" value="F:protein transmembrane transporter activity"/>
    <property type="evidence" value="ECO:0007669"/>
    <property type="project" value="UniProtKB-UniRule"/>
</dbReference>
<dbReference type="EMBL" id="CP002049">
    <property type="protein sequence ID" value="ADI15590.1"/>
    <property type="molecule type" value="Genomic_DNA"/>
</dbReference>
<dbReference type="Gene3D" id="1.20.5.1030">
    <property type="entry name" value="Preprotein translocase secy subunit"/>
    <property type="match status" value="1"/>
</dbReference>
<evidence type="ECO:0000256" key="4">
    <source>
        <dbReference type="ARBA" id="ARBA00022692"/>
    </source>
</evidence>
<comment type="function">
    <text evidence="9">Essential subunit of the Sec protein translocation channel SecYEG. Clamps together the 2 halves of SecY. May contact the channel plug during translocation.</text>
</comment>
<evidence type="ECO:0000256" key="3">
    <source>
        <dbReference type="ARBA" id="ARBA00022475"/>
    </source>
</evidence>
<dbReference type="Proteomes" id="UP000000379">
    <property type="component" value="Chromosome"/>
</dbReference>
<keyword evidence="8 9" id="KW-0472">Membrane</keyword>
<evidence type="ECO:0000256" key="5">
    <source>
        <dbReference type="ARBA" id="ARBA00022927"/>
    </source>
</evidence>
<dbReference type="InterPro" id="IPR005807">
    <property type="entry name" value="SecE_bac"/>
</dbReference>
<dbReference type="AlphaFoldDB" id="D7CTP3"/>
<keyword evidence="4 9" id="KW-0812">Transmembrane</keyword>
<keyword evidence="5 9" id="KW-0653">Protein transport</keyword>
<keyword evidence="6 9" id="KW-1133">Transmembrane helix</keyword>
<dbReference type="HAMAP" id="MF_00422">
    <property type="entry name" value="SecE"/>
    <property type="match status" value="1"/>
</dbReference>
<dbReference type="PROSITE" id="PS01067">
    <property type="entry name" value="SECE_SEC61G"/>
    <property type="match status" value="1"/>
</dbReference>
<proteinExistence type="inferred from homology"/>
<sequence>MRGLLRYLRNSRAELGRVTWPTRQEVVQSTQATLIFVLITSLFLLATDTVLGNLINLFL</sequence>
<gene>
    <name evidence="9" type="primary">secE</name>
    <name evidence="10" type="ordered locus">Trad_2482</name>
</gene>
<keyword evidence="3 9" id="KW-1003">Cell membrane</keyword>
<keyword evidence="11" id="KW-1185">Reference proteome</keyword>
<evidence type="ECO:0000256" key="6">
    <source>
        <dbReference type="ARBA" id="ARBA00022989"/>
    </source>
</evidence>
<keyword evidence="2 9" id="KW-0813">Transport</keyword>
<comment type="subcellular location">
    <subcellularLocation>
        <location evidence="9">Cell membrane</location>
        <topology evidence="9">Single-pass membrane protein</topology>
    </subcellularLocation>
    <subcellularLocation>
        <location evidence="1">Membrane</location>
    </subcellularLocation>
</comment>
<dbReference type="InterPro" id="IPR001901">
    <property type="entry name" value="Translocase_SecE/Sec61-g"/>
</dbReference>
<name>D7CTP3_TRURR</name>
<evidence type="ECO:0000256" key="8">
    <source>
        <dbReference type="ARBA" id="ARBA00023136"/>
    </source>
</evidence>
<comment type="subunit">
    <text evidence="9">Component of the Sec protein translocase complex. Heterotrimer consisting of SecY, SecE and SecG subunits. The heterotrimers can form oligomers, although 1 heterotrimer is thought to be able to translocate proteins. Interacts with the ribosome. Interacts with SecDF, and other proteins may be involved. Interacts with SecA.</text>
</comment>
<dbReference type="OrthoDB" id="9812738at2"/>
<evidence type="ECO:0000256" key="1">
    <source>
        <dbReference type="ARBA" id="ARBA00004370"/>
    </source>
</evidence>
<dbReference type="KEGG" id="tra:Trad_2482"/>
<accession>D7CTP3</accession>
<organism evidence="10 11">
    <name type="scientific">Truepera radiovictrix (strain DSM 17093 / CIP 108686 / LMG 22925 / RQ-24)</name>
    <dbReference type="NCBI Taxonomy" id="649638"/>
    <lineage>
        <taxon>Bacteria</taxon>
        <taxon>Thermotogati</taxon>
        <taxon>Deinococcota</taxon>
        <taxon>Deinococci</taxon>
        <taxon>Trueperales</taxon>
        <taxon>Trueperaceae</taxon>
        <taxon>Truepera</taxon>
    </lineage>
</organism>
<comment type="similarity">
    <text evidence="9">Belongs to the SecE/SEC61-gamma family.</text>
</comment>
<dbReference type="HOGENOM" id="CLU_113663_8_0_0"/>
<dbReference type="PANTHER" id="PTHR33910">
    <property type="entry name" value="PROTEIN TRANSLOCASE SUBUNIT SECE"/>
    <property type="match status" value="1"/>
</dbReference>
<keyword evidence="7 9" id="KW-0811">Translocation</keyword>
<dbReference type="InterPro" id="IPR038379">
    <property type="entry name" value="SecE_sf"/>
</dbReference>
<dbReference type="GO" id="GO:0006605">
    <property type="term" value="P:protein targeting"/>
    <property type="evidence" value="ECO:0007669"/>
    <property type="project" value="UniProtKB-UniRule"/>
</dbReference>
<protein>
    <recommendedName>
        <fullName evidence="9">Protein translocase subunit SecE</fullName>
    </recommendedName>
</protein>
<dbReference type="NCBIfam" id="TIGR00964">
    <property type="entry name" value="secE_bact"/>
    <property type="match status" value="1"/>
</dbReference>
<dbReference type="GO" id="GO:0009306">
    <property type="term" value="P:protein secretion"/>
    <property type="evidence" value="ECO:0007669"/>
    <property type="project" value="UniProtKB-UniRule"/>
</dbReference>
<dbReference type="eggNOG" id="COG0690">
    <property type="taxonomic scope" value="Bacteria"/>
</dbReference>
<evidence type="ECO:0000256" key="7">
    <source>
        <dbReference type="ARBA" id="ARBA00023010"/>
    </source>
</evidence>
<reference evidence="10 11" key="2">
    <citation type="journal article" date="2011" name="Stand. Genomic Sci.">
        <title>Complete genome sequence of Truepera radiovictrix type strain (RQ-24).</title>
        <authorList>
            <person name="Ivanova N."/>
            <person name="Rohde C."/>
            <person name="Munk C."/>
            <person name="Nolan M."/>
            <person name="Lucas S."/>
            <person name="Del Rio T.G."/>
            <person name="Tice H."/>
            <person name="Deshpande S."/>
            <person name="Cheng J.F."/>
            <person name="Tapia R."/>
            <person name="Han C."/>
            <person name="Goodwin L."/>
            <person name="Pitluck S."/>
            <person name="Liolios K."/>
            <person name="Mavromatis K."/>
            <person name="Mikhailova N."/>
            <person name="Pati A."/>
            <person name="Chen A."/>
            <person name="Palaniappan K."/>
            <person name="Land M."/>
            <person name="Hauser L."/>
            <person name="Chang Y.J."/>
            <person name="Jeffries C.D."/>
            <person name="Brambilla E."/>
            <person name="Rohde M."/>
            <person name="Goker M."/>
            <person name="Tindall B.J."/>
            <person name="Woyke T."/>
            <person name="Bristow J."/>
            <person name="Eisen J.A."/>
            <person name="Markowitz V."/>
            <person name="Hugenholtz P."/>
            <person name="Kyrpides N.C."/>
            <person name="Klenk H.P."/>
            <person name="Lapidus A."/>
        </authorList>
    </citation>
    <scope>NUCLEOTIDE SEQUENCE [LARGE SCALE GENOMIC DNA]</scope>
    <source>
        <strain evidence="11">DSM 17093 / CIP 108686 / LMG 22925 / RQ-24</strain>
    </source>
</reference>
<dbReference type="GO" id="GO:0005886">
    <property type="term" value="C:plasma membrane"/>
    <property type="evidence" value="ECO:0007669"/>
    <property type="project" value="UniProtKB-SubCell"/>
</dbReference>
<dbReference type="STRING" id="649638.Trad_2482"/>
<dbReference type="Pfam" id="PF00584">
    <property type="entry name" value="SecE"/>
    <property type="match status" value="1"/>
</dbReference>
<evidence type="ECO:0000313" key="11">
    <source>
        <dbReference type="Proteomes" id="UP000000379"/>
    </source>
</evidence>
<dbReference type="GO" id="GO:0043952">
    <property type="term" value="P:protein transport by the Sec complex"/>
    <property type="evidence" value="ECO:0007669"/>
    <property type="project" value="UniProtKB-UniRule"/>
</dbReference>
<reference evidence="11" key="1">
    <citation type="submission" date="2010-05" db="EMBL/GenBank/DDBJ databases">
        <title>The complete genome of Truepera radiovictris DSM 17093.</title>
        <authorList>
            <consortium name="US DOE Joint Genome Institute (JGI-PGF)"/>
            <person name="Lucas S."/>
            <person name="Copeland A."/>
            <person name="Lapidus A."/>
            <person name="Glavina del Rio T."/>
            <person name="Dalin E."/>
            <person name="Tice H."/>
            <person name="Bruce D."/>
            <person name="Goodwin L."/>
            <person name="Pitluck S."/>
            <person name="Kyrpides N."/>
            <person name="Mavromatis K."/>
            <person name="Ovchinnikova G."/>
            <person name="Munk A.C."/>
            <person name="Detter J.C."/>
            <person name="Han C."/>
            <person name="Tapia R."/>
            <person name="Land M."/>
            <person name="Hauser L."/>
            <person name="Markowitz V."/>
            <person name="Cheng J.-F."/>
            <person name="Hugenholtz P."/>
            <person name="Woyke T."/>
            <person name="Wu D."/>
            <person name="Tindall B."/>
            <person name="Pomrenke H.G."/>
            <person name="Brambilla E."/>
            <person name="Klenk H.-P."/>
            <person name="Eisen J.A."/>
        </authorList>
    </citation>
    <scope>NUCLEOTIDE SEQUENCE [LARGE SCALE GENOMIC DNA]</scope>
    <source>
        <strain evidence="11">DSM 17093 / CIP 108686 / LMG 22925 / RQ-24</strain>
    </source>
</reference>
<dbReference type="PANTHER" id="PTHR33910:SF1">
    <property type="entry name" value="PROTEIN TRANSLOCASE SUBUNIT SECE"/>
    <property type="match status" value="1"/>
</dbReference>
<evidence type="ECO:0000313" key="10">
    <source>
        <dbReference type="EMBL" id="ADI15590.1"/>
    </source>
</evidence>
<dbReference type="RefSeq" id="WP_013178952.1">
    <property type="nucleotide sequence ID" value="NC_014221.1"/>
</dbReference>
<dbReference type="GO" id="GO:0065002">
    <property type="term" value="P:intracellular protein transmembrane transport"/>
    <property type="evidence" value="ECO:0007669"/>
    <property type="project" value="UniProtKB-UniRule"/>
</dbReference>
<evidence type="ECO:0000256" key="2">
    <source>
        <dbReference type="ARBA" id="ARBA00022448"/>
    </source>
</evidence>
<feature type="transmembrane region" description="Helical" evidence="9">
    <location>
        <begin position="33"/>
        <end position="55"/>
    </location>
</feature>
<evidence type="ECO:0000256" key="9">
    <source>
        <dbReference type="HAMAP-Rule" id="MF_00422"/>
    </source>
</evidence>